<sequence length="50" mass="5939">NVKDRPHQKSNRKLPGGTVRHFDNNDPHYSWLLAGWLTDEHRVLSGRLYR</sequence>
<organism evidence="2 3">
    <name type="scientific">Gossypium aridum</name>
    <name type="common">American cotton</name>
    <name type="synonym">Erioxylum aridum</name>
    <dbReference type="NCBI Taxonomy" id="34290"/>
    <lineage>
        <taxon>Eukaryota</taxon>
        <taxon>Viridiplantae</taxon>
        <taxon>Streptophyta</taxon>
        <taxon>Embryophyta</taxon>
        <taxon>Tracheophyta</taxon>
        <taxon>Spermatophyta</taxon>
        <taxon>Magnoliopsida</taxon>
        <taxon>eudicotyledons</taxon>
        <taxon>Gunneridae</taxon>
        <taxon>Pentapetalae</taxon>
        <taxon>rosids</taxon>
        <taxon>malvids</taxon>
        <taxon>Malvales</taxon>
        <taxon>Malvaceae</taxon>
        <taxon>Malvoideae</taxon>
        <taxon>Gossypium</taxon>
    </lineage>
</organism>
<evidence type="ECO:0000313" key="3">
    <source>
        <dbReference type="Proteomes" id="UP000593577"/>
    </source>
</evidence>
<reference evidence="2 3" key="1">
    <citation type="journal article" date="2019" name="Genome Biol. Evol.">
        <title>Insights into the evolution of the New World diploid cottons (Gossypium, subgenus Houzingenia) based on genome sequencing.</title>
        <authorList>
            <person name="Grover C.E."/>
            <person name="Arick M.A. 2nd"/>
            <person name="Thrash A."/>
            <person name="Conover J.L."/>
            <person name="Sanders W.S."/>
            <person name="Peterson D.G."/>
            <person name="Frelichowski J.E."/>
            <person name="Scheffler J.A."/>
            <person name="Scheffler B.E."/>
            <person name="Wendel J.F."/>
        </authorList>
    </citation>
    <scope>NUCLEOTIDE SEQUENCE [LARGE SCALE GENOMIC DNA]</scope>
    <source>
        <strain evidence="2">185</strain>
        <tissue evidence="2">Leaf</tissue>
    </source>
</reference>
<comment type="caution">
    <text evidence="2">The sequence shown here is derived from an EMBL/GenBank/DDBJ whole genome shotgun (WGS) entry which is preliminary data.</text>
</comment>
<feature type="non-terminal residue" evidence="2">
    <location>
        <position position="1"/>
    </location>
</feature>
<dbReference type="Proteomes" id="UP000593577">
    <property type="component" value="Unassembled WGS sequence"/>
</dbReference>
<feature type="region of interest" description="Disordered" evidence="1">
    <location>
        <begin position="1"/>
        <end position="21"/>
    </location>
</feature>
<evidence type="ECO:0000313" key="2">
    <source>
        <dbReference type="EMBL" id="MBA0682343.1"/>
    </source>
</evidence>
<feature type="non-terminal residue" evidence="2">
    <location>
        <position position="50"/>
    </location>
</feature>
<evidence type="ECO:0000256" key="1">
    <source>
        <dbReference type="SAM" id="MobiDB-lite"/>
    </source>
</evidence>
<name>A0A7J8X511_GOSAI</name>
<keyword evidence="3" id="KW-1185">Reference proteome</keyword>
<accession>A0A7J8X511</accession>
<protein>
    <submittedName>
        <fullName evidence="2">Uncharacterized protein</fullName>
    </submittedName>
</protein>
<dbReference type="AlphaFoldDB" id="A0A7J8X511"/>
<proteinExistence type="predicted"/>
<dbReference type="EMBL" id="JABFAA010000005">
    <property type="protein sequence ID" value="MBA0682343.1"/>
    <property type="molecule type" value="Genomic_DNA"/>
</dbReference>
<gene>
    <name evidence="2" type="ORF">Goari_024070</name>
</gene>